<feature type="region of interest" description="Disordered" evidence="2">
    <location>
        <begin position="1"/>
        <end position="83"/>
    </location>
</feature>
<feature type="coiled-coil region" evidence="1">
    <location>
        <begin position="110"/>
        <end position="143"/>
    </location>
</feature>
<keyword evidence="1" id="KW-0175">Coiled coil</keyword>
<dbReference type="Proteomes" id="UP000023152">
    <property type="component" value="Unassembled WGS sequence"/>
</dbReference>
<evidence type="ECO:0000256" key="1">
    <source>
        <dbReference type="SAM" id="Coils"/>
    </source>
</evidence>
<comment type="caution">
    <text evidence="3">The sequence shown here is derived from an EMBL/GenBank/DDBJ whole genome shotgun (WGS) entry which is preliminary data.</text>
</comment>
<reference evidence="3 4" key="1">
    <citation type="journal article" date="2013" name="Curr. Biol.">
        <title>The Genome of the Foraminiferan Reticulomyxa filosa.</title>
        <authorList>
            <person name="Glockner G."/>
            <person name="Hulsmann N."/>
            <person name="Schleicher M."/>
            <person name="Noegel A.A."/>
            <person name="Eichinger L."/>
            <person name="Gallinger C."/>
            <person name="Pawlowski J."/>
            <person name="Sierra R."/>
            <person name="Euteneuer U."/>
            <person name="Pillet L."/>
            <person name="Moustafa A."/>
            <person name="Platzer M."/>
            <person name="Groth M."/>
            <person name="Szafranski K."/>
            <person name="Schliwa M."/>
        </authorList>
    </citation>
    <scope>NUCLEOTIDE SEQUENCE [LARGE SCALE GENOMIC DNA]</scope>
</reference>
<accession>X6NJK2</accession>
<feature type="compositionally biased region" description="Polar residues" evidence="2">
    <location>
        <begin position="36"/>
        <end position="46"/>
    </location>
</feature>
<protein>
    <submittedName>
        <fullName evidence="3">Uncharacterized protein</fullName>
    </submittedName>
</protein>
<evidence type="ECO:0000313" key="3">
    <source>
        <dbReference type="EMBL" id="ETO25879.1"/>
    </source>
</evidence>
<proteinExistence type="predicted"/>
<organism evidence="3 4">
    <name type="scientific">Reticulomyxa filosa</name>
    <dbReference type="NCBI Taxonomy" id="46433"/>
    <lineage>
        <taxon>Eukaryota</taxon>
        <taxon>Sar</taxon>
        <taxon>Rhizaria</taxon>
        <taxon>Retaria</taxon>
        <taxon>Foraminifera</taxon>
        <taxon>Monothalamids</taxon>
        <taxon>Reticulomyxidae</taxon>
        <taxon>Reticulomyxa</taxon>
    </lineage>
</organism>
<name>X6NJK2_RETFI</name>
<feature type="compositionally biased region" description="Basic and acidic residues" evidence="2">
    <location>
        <begin position="10"/>
        <end position="33"/>
    </location>
</feature>
<dbReference type="EMBL" id="ASPP01008232">
    <property type="protein sequence ID" value="ETO25879.1"/>
    <property type="molecule type" value="Genomic_DNA"/>
</dbReference>
<gene>
    <name evidence="3" type="ORF">RFI_11258</name>
</gene>
<keyword evidence="4" id="KW-1185">Reference proteome</keyword>
<dbReference type="AlphaFoldDB" id="X6NJK2"/>
<sequence>MTEPPIEQAIDIKFEKKREETAKEIEPETKEAPSEAGTTVVETTSPIEVPKVEPEEQPPVQVHKQEQEQEQPLAPTQEPAPAPALAAVIEVEEKKDEESEMEKVRELEYKKNLEDQKQRNRLQNQLIREKEQQEQQQQQQQLLDNNGKLPLHVKSEYIWEKFEVTVTKRSIKKRDAYTKESSWKTTYSTFVSFYLFFLAIIL</sequence>
<evidence type="ECO:0000256" key="2">
    <source>
        <dbReference type="SAM" id="MobiDB-lite"/>
    </source>
</evidence>
<evidence type="ECO:0000313" key="4">
    <source>
        <dbReference type="Proteomes" id="UP000023152"/>
    </source>
</evidence>